<feature type="compositionally biased region" description="Low complexity" evidence="1">
    <location>
        <begin position="52"/>
        <end position="70"/>
    </location>
</feature>
<feature type="signal peptide" evidence="2">
    <location>
        <begin position="1"/>
        <end position="33"/>
    </location>
</feature>
<evidence type="ECO:0000313" key="3">
    <source>
        <dbReference type="EMBL" id="GAF51370.1"/>
    </source>
</evidence>
<dbReference type="GO" id="GO:0008800">
    <property type="term" value="F:beta-lactamase activity"/>
    <property type="evidence" value="ECO:0007669"/>
    <property type="project" value="InterPro"/>
</dbReference>
<dbReference type="PANTHER" id="PTHR35333:SF3">
    <property type="entry name" value="BETA-LACTAMASE-TYPE TRANSPEPTIDASE FOLD CONTAINING PROTEIN"/>
    <property type="match status" value="1"/>
</dbReference>
<name>X0RJS4_RHOWR</name>
<dbReference type="InterPro" id="IPR012338">
    <property type="entry name" value="Beta-lactam/transpept-like"/>
</dbReference>
<evidence type="ECO:0000256" key="1">
    <source>
        <dbReference type="SAM" id="MobiDB-lite"/>
    </source>
</evidence>
<dbReference type="GO" id="GO:0046677">
    <property type="term" value="P:response to antibiotic"/>
    <property type="evidence" value="ECO:0007669"/>
    <property type="project" value="InterPro"/>
</dbReference>
<dbReference type="AlphaFoldDB" id="X0RJS4"/>
<keyword evidence="4" id="KW-1185">Reference proteome</keyword>
<dbReference type="InterPro" id="IPR000871">
    <property type="entry name" value="Beta-lactam_class-A"/>
</dbReference>
<dbReference type="Proteomes" id="UP000019491">
    <property type="component" value="Unassembled WGS sequence"/>
</dbReference>
<reference evidence="3 4" key="1">
    <citation type="submission" date="2014-02" db="EMBL/GenBank/DDBJ databases">
        <title>Whole genome shotgun sequence of Rhodococcus wratislaviensis NBRC 100605.</title>
        <authorList>
            <person name="Hosoyama A."/>
            <person name="Tsuchikane K."/>
            <person name="Yoshida I."/>
            <person name="Ohji S."/>
            <person name="Ichikawa N."/>
            <person name="Yamazoe A."/>
            <person name="Fujita N."/>
        </authorList>
    </citation>
    <scope>NUCLEOTIDE SEQUENCE [LARGE SCALE GENOMIC DNA]</scope>
    <source>
        <strain evidence="3 4">NBRC 100605</strain>
    </source>
</reference>
<gene>
    <name evidence="3" type="ORF">RW1_097_02450</name>
</gene>
<proteinExistence type="predicted"/>
<protein>
    <submittedName>
        <fullName evidence="3">Uncharacterized protein</fullName>
    </submittedName>
</protein>
<accession>X0RJS4</accession>
<feature type="region of interest" description="Disordered" evidence="1">
    <location>
        <begin position="52"/>
        <end position="76"/>
    </location>
</feature>
<sequence>MRPSRKSRENFMSRLIRCLTVMIFLLGAPLACTIPTETNSVVDIPATSPAVATPDLLPADDPPAGDGATVSPEPFPSARVPVSAPLTERISAAVATAAAERGADMSIAVLDRATGGYLEGAAAEPVETASLAKLFIAAQMYHLDALGERPLSDFDRLLLQRMLESSDDDAANTLWDDLGGSDIVVDVAGRYGLAATTPPWDGLWWNTETTAADLVTFYAGLLDDRDGLGPGRIAEFVGYLRSSTPEGIDGYDQRFGIPDGLPGESVVGVKQGWMCCVGDRWIHVSTGLIGADNRYIVAVASREDIRYEDDEESYPDTAITDVTEDSSARHARDTMTGFVKSLFPTGVVDDWAQPQG</sequence>
<organism evidence="3 4">
    <name type="scientific">Rhodococcus wratislaviensis NBRC 100605</name>
    <dbReference type="NCBI Taxonomy" id="1219028"/>
    <lineage>
        <taxon>Bacteria</taxon>
        <taxon>Bacillati</taxon>
        <taxon>Actinomycetota</taxon>
        <taxon>Actinomycetes</taxon>
        <taxon>Mycobacteriales</taxon>
        <taxon>Nocardiaceae</taxon>
        <taxon>Rhodococcus</taxon>
    </lineage>
</organism>
<dbReference type="GO" id="GO:0030655">
    <property type="term" value="P:beta-lactam antibiotic catabolic process"/>
    <property type="evidence" value="ECO:0007669"/>
    <property type="project" value="InterPro"/>
</dbReference>
<dbReference type="SUPFAM" id="SSF56601">
    <property type="entry name" value="beta-lactamase/transpeptidase-like"/>
    <property type="match status" value="1"/>
</dbReference>
<feature type="chain" id="PRO_5004947539" evidence="2">
    <location>
        <begin position="34"/>
        <end position="356"/>
    </location>
</feature>
<keyword evidence="2" id="KW-0732">Signal</keyword>
<dbReference type="PANTHER" id="PTHR35333">
    <property type="entry name" value="BETA-LACTAMASE"/>
    <property type="match status" value="1"/>
</dbReference>
<evidence type="ECO:0000256" key="2">
    <source>
        <dbReference type="SAM" id="SignalP"/>
    </source>
</evidence>
<dbReference type="Gene3D" id="3.40.710.10">
    <property type="entry name" value="DD-peptidase/beta-lactamase superfamily"/>
    <property type="match status" value="1"/>
</dbReference>
<evidence type="ECO:0000313" key="4">
    <source>
        <dbReference type="Proteomes" id="UP000019491"/>
    </source>
</evidence>
<comment type="caution">
    <text evidence="3">The sequence shown here is derived from an EMBL/GenBank/DDBJ whole genome shotgun (WGS) entry which is preliminary data.</text>
</comment>
<dbReference type="EMBL" id="BAWF01000097">
    <property type="protein sequence ID" value="GAF51370.1"/>
    <property type="molecule type" value="Genomic_DNA"/>
</dbReference>